<feature type="compositionally biased region" description="Basic and acidic residues" evidence="1">
    <location>
        <begin position="235"/>
        <end position="245"/>
    </location>
</feature>
<sequence>MGEVVSSISDIDLRSVLKELYKGCIYFLFKEKEDVRDVHIFTVKDGEIVSNIYTDGELWSVCGDAEVAYEILQDTDKKVVLYLVEGEKVVGQLFISREVIKIGGETKEMDKVLRENKEILKVCCRDIYLNTSYIRYVQRITKDKIKDFERYLEGDKYYLVHINLSVLNVNRNGYVIYKGKKPIMAAYEDNYGILCGNIAYKKIKKLMEKGVSVIDIYQCKEDFVKTLLERYPEMKIEQEEREKDTSQGTTVDTEDIPGDEENLPSREKLLKKFNLKEPDESWVESLLKEAYAPSLEELLHLKKKIEEEIVKRCKGIKGVKDVKASLEISWEDGVYIIEGEVTVERRKLFGVPLERVELDGIKREIDNTIKSYIPTPCSSKIFINLL</sequence>
<feature type="region of interest" description="Disordered" evidence="1">
    <location>
        <begin position="235"/>
        <end position="262"/>
    </location>
</feature>
<dbReference type="Pfam" id="PF09987">
    <property type="entry name" value="DUF2226"/>
    <property type="match status" value="1"/>
</dbReference>
<comment type="caution">
    <text evidence="3">The sequence shown here is derived from an EMBL/GenBank/DDBJ whole genome shotgun (WGS) entry which is preliminary data.</text>
</comment>
<evidence type="ECO:0000256" key="1">
    <source>
        <dbReference type="SAM" id="MobiDB-lite"/>
    </source>
</evidence>
<dbReference type="Proteomes" id="UP000618343">
    <property type="component" value="Unassembled WGS sequence"/>
</dbReference>
<organism evidence="3 4">
    <name type="scientific">Methanothermococcus okinawensis</name>
    <dbReference type="NCBI Taxonomy" id="155863"/>
    <lineage>
        <taxon>Archaea</taxon>
        <taxon>Methanobacteriati</taxon>
        <taxon>Methanobacteriota</taxon>
        <taxon>Methanomada group</taxon>
        <taxon>Methanococci</taxon>
        <taxon>Methanococcales</taxon>
        <taxon>Methanococcaceae</taxon>
        <taxon>Methanothermococcus</taxon>
    </lineage>
</organism>
<evidence type="ECO:0000313" key="3">
    <source>
        <dbReference type="EMBL" id="HIP90881.1"/>
    </source>
</evidence>
<evidence type="ECO:0000313" key="4">
    <source>
        <dbReference type="Proteomes" id="UP000618343"/>
    </source>
</evidence>
<evidence type="ECO:0000313" key="2">
    <source>
        <dbReference type="EMBL" id="HIP84876.1"/>
    </source>
</evidence>
<reference evidence="3" key="1">
    <citation type="journal article" date="2020" name="ISME J.">
        <title>Gammaproteobacteria mediating utilization of methyl-, sulfur- and petroleum organic compounds in deep ocean hydrothermal plumes.</title>
        <authorList>
            <person name="Zhou Z."/>
            <person name="Liu Y."/>
            <person name="Pan J."/>
            <person name="Cron B.R."/>
            <person name="Toner B.M."/>
            <person name="Anantharaman K."/>
            <person name="Breier J.A."/>
            <person name="Dick G.J."/>
            <person name="Li M."/>
        </authorList>
    </citation>
    <scope>NUCLEOTIDE SEQUENCE</scope>
    <source>
        <strain evidence="2">SZUA-1453</strain>
        <strain evidence="3">SZUA-1471</strain>
    </source>
</reference>
<name>A0A832ZK22_9EURY</name>
<dbReference type="AlphaFoldDB" id="A0A832ZK22"/>
<feature type="compositionally biased region" description="Acidic residues" evidence="1">
    <location>
        <begin position="252"/>
        <end position="262"/>
    </location>
</feature>
<dbReference type="EMBL" id="DQUO01000006">
    <property type="protein sequence ID" value="HIP90881.1"/>
    <property type="molecule type" value="Genomic_DNA"/>
</dbReference>
<dbReference type="EMBL" id="DQUI01000086">
    <property type="protein sequence ID" value="HIP84876.1"/>
    <property type="molecule type" value="Genomic_DNA"/>
</dbReference>
<dbReference type="InterPro" id="IPR019249">
    <property type="entry name" value="DUF2226"/>
</dbReference>
<dbReference type="Proteomes" id="UP000643554">
    <property type="component" value="Unassembled WGS sequence"/>
</dbReference>
<protein>
    <submittedName>
        <fullName evidence="3">DUF2226 domain-containing protein</fullName>
    </submittedName>
</protein>
<accession>A0A832ZK22</accession>
<gene>
    <name evidence="2" type="ORF">EYH15_05245</name>
    <name evidence="3" type="ORF">EYH21_01075</name>
</gene>
<proteinExistence type="predicted"/>